<dbReference type="Proteomes" id="UP001412067">
    <property type="component" value="Unassembled WGS sequence"/>
</dbReference>
<keyword evidence="1" id="KW-1133">Transmembrane helix</keyword>
<name>A0ABR2MTH3_9ASPA</name>
<evidence type="ECO:0000313" key="3">
    <source>
        <dbReference type="Proteomes" id="UP001412067"/>
    </source>
</evidence>
<evidence type="ECO:0000313" key="2">
    <source>
        <dbReference type="EMBL" id="KAK8967381.1"/>
    </source>
</evidence>
<keyword evidence="1" id="KW-0812">Transmembrane</keyword>
<protein>
    <submittedName>
        <fullName evidence="2">Uncharacterized protein</fullName>
    </submittedName>
</protein>
<organism evidence="2 3">
    <name type="scientific">Platanthera guangdongensis</name>
    <dbReference type="NCBI Taxonomy" id="2320717"/>
    <lineage>
        <taxon>Eukaryota</taxon>
        <taxon>Viridiplantae</taxon>
        <taxon>Streptophyta</taxon>
        <taxon>Embryophyta</taxon>
        <taxon>Tracheophyta</taxon>
        <taxon>Spermatophyta</taxon>
        <taxon>Magnoliopsida</taxon>
        <taxon>Liliopsida</taxon>
        <taxon>Asparagales</taxon>
        <taxon>Orchidaceae</taxon>
        <taxon>Orchidoideae</taxon>
        <taxon>Orchideae</taxon>
        <taxon>Orchidinae</taxon>
        <taxon>Platanthera</taxon>
    </lineage>
</organism>
<evidence type="ECO:0000256" key="1">
    <source>
        <dbReference type="SAM" id="Phobius"/>
    </source>
</evidence>
<sequence>MGGTPCGKGVSVFTKEELHEATGDEMHEGTAPRVHWGKRSYDSLFMRESKGGRAKTAALTLVLVAVLIVSLASVDSFLFYVLALLSRRSA</sequence>
<accession>A0ABR2MTH3</accession>
<dbReference type="EMBL" id="JBBWWR010000005">
    <property type="protein sequence ID" value="KAK8967381.1"/>
    <property type="molecule type" value="Genomic_DNA"/>
</dbReference>
<comment type="caution">
    <text evidence="2">The sequence shown here is derived from an EMBL/GenBank/DDBJ whole genome shotgun (WGS) entry which is preliminary data.</text>
</comment>
<reference evidence="2 3" key="1">
    <citation type="journal article" date="2022" name="Nat. Plants">
        <title>Genomes of leafy and leafless Platanthera orchids illuminate the evolution of mycoheterotrophy.</title>
        <authorList>
            <person name="Li M.H."/>
            <person name="Liu K.W."/>
            <person name="Li Z."/>
            <person name="Lu H.C."/>
            <person name="Ye Q.L."/>
            <person name="Zhang D."/>
            <person name="Wang J.Y."/>
            <person name="Li Y.F."/>
            <person name="Zhong Z.M."/>
            <person name="Liu X."/>
            <person name="Yu X."/>
            <person name="Liu D.K."/>
            <person name="Tu X.D."/>
            <person name="Liu B."/>
            <person name="Hao Y."/>
            <person name="Liao X.Y."/>
            <person name="Jiang Y.T."/>
            <person name="Sun W.H."/>
            <person name="Chen J."/>
            <person name="Chen Y.Q."/>
            <person name="Ai Y."/>
            <person name="Zhai J.W."/>
            <person name="Wu S.S."/>
            <person name="Zhou Z."/>
            <person name="Hsiao Y.Y."/>
            <person name="Wu W.L."/>
            <person name="Chen Y.Y."/>
            <person name="Lin Y.F."/>
            <person name="Hsu J.L."/>
            <person name="Li C.Y."/>
            <person name="Wang Z.W."/>
            <person name="Zhao X."/>
            <person name="Zhong W.Y."/>
            <person name="Ma X.K."/>
            <person name="Ma L."/>
            <person name="Huang J."/>
            <person name="Chen G.Z."/>
            <person name="Huang M.Z."/>
            <person name="Huang L."/>
            <person name="Peng D.H."/>
            <person name="Luo Y.B."/>
            <person name="Zou S.Q."/>
            <person name="Chen S.P."/>
            <person name="Lan S."/>
            <person name="Tsai W.C."/>
            <person name="Van de Peer Y."/>
            <person name="Liu Z.J."/>
        </authorList>
    </citation>
    <scope>NUCLEOTIDE SEQUENCE [LARGE SCALE GENOMIC DNA]</scope>
    <source>
        <strain evidence="2">Lor288</strain>
    </source>
</reference>
<gene>
    <name evidence="2" type="ORF">KSP40_PGU016197</name>
</gene>
<keyword evidence="1" id="KW-0472">Membrane</keyword>
<proteinExistence type="predicted"/>
<keyword evidence="3" id="KW-1185">Reference proteome</keyword>
<feature type="transmembrane region" description="Helical" evidence="1">
    <location>
        <begin position="57"/>
        <end position="85"/>
    </location>
</feature>